<protein>
    <submittedName>
        <fullName evidence="4">Uncharacterized protein</fullName>
    </submittedName>
</protein>
<feature type="transmembrane region" description="Helical" evidence="3">
    <location>
        <begin position="21"/>
        <end position="42"/>
    </location>
</feature>
<proteinExistence type="predicted"/>
<dbReference type="EMBL" id="RYZH01000056">
    <property type="protein sequence ID" value="RUL83783.1"/>
    <property type="molecule type" value="Genomic_DNA"/>
</dbReference>
<keyword evidence="3" id="KW-0472">Membrane</keyword>
<sequence length="386" mass="40609">MTAQASTRSRSPSRSSGSLSRVLLEATGLVLVLVGVGAWMHVIPEADPAPEATASAVAEDPEAPEIAEPRPAEEAPSPEPGPVDPAPEAVAVAVAPDPQPEPEPEPPGPDPEALAAAEAELQAAREALASAEAEEARLSSALEETELQVLAADREVMEAGQRARAEAERVAAARADVAALRAEVDRLSRVIAAIEAAPRPREALNSSQSPVAQVVSGEEYHFEVRGDRVAYIDLDRLLEQAQDDARLRLRMAGPSARTISGTVGPIGSFSLSYEVGPTGIGLVSELSGPAVAASYGLRGFEIVPVRSGRGEPFEVAFSPAAEFGRVIHRLNPNRTTITLWVYPDGFPLYRRLWDALHELGFTVAARPLPEGLPIRGGPNGSRSAGQ</sequence>
<reference evidence="4 5" key="1">
    <citation type="submission" date="2018-12" db="EMBL/GenBank/DDBJ databases">
        <authorList>
            <person name="Toschakov S.V."/>
        </authorList>
    </citation>
    <scope>NUCLEOTIDE SEQUENCE [LARGE SCALE GENOMIC DNA]</scope>
    <source>
        <strain evidence="4 5">GM2012</strain>
    </source>
</reference>
<organism evidence="4 5">
    <name type="scientific">Tautonia sociabilis</name>
    <dbReference type="NCBI Taxonomy" id="2080755"/>
    <lineage>
        <taxon>Bacteria</taxon>
        <taxon>Pseudomonadati</taxon>
        <taxon>Planctomycetota</taxon>
        <taxon>Planctomycetia</taxon>
        <taxon>Isosphaerales</taxon>
        <taxon>Isosphaeraceae</taxon>
        <taxon>Tautonia</taxon>
    </lineage>
</organism>
<dbReference type="Proteomes" id="UP000280296">
    <property type="component" value="Unassembled WGS sequence"/>
</dbReference>
<evidence type="ECO:0000313" key="5">
    <source>
        <dbReference type="Proteomes" id="UP000280296"/>
    </source>
</evidence>
<dbReference type="OrthoDB" id="284128at2"/>
<feature type="compositionally biased region" description="Pro residues" evidence="2">
    <location>
        <begin position="97"/>
        <end position="110"/>
    </location>
</feature>
<comment type="caution">
    <text evidence="4">The sequence shown here is derived from an EMBL/GenBank/DDBJ whole genome shotgun (WGS) entry which is preliminary data.</text>
</comment>
<keyword evidence="5" id="KW-1185">Reference proteome</keyword>
<evidence type="ECO:0000256" key="3">
    <source>
        <dbReference type="SAM" id="Phobius"/>
    </source>
</evidence>
<evidence type="ECO:0000256" key="1">
    <source>
        <dbReference type="SAM" id="Coils"/>
    </source>
</evidence>
<evidence type="ECO:0000313" key="4">
    <source>
        <dbReference type="EMBL" id="RUL83783.1"/>
    </source>
</evidence>
<keyword evidence="1" id="KW-0175">Coiled coil</keyword>
<dbReference type="AlphaFoldDB" id="A0A432MEG8"/>
<gene>
    <name evidence="4" type="ORF">TsocGM_21600</name>
</gene>
<evidence type="ECO:0000256" key="2">
    <source>
        <dbReference type="SAM" id="MobiDB-lite"/>
    </source>
</evidence>
<name>A0A432MEG8_9BACT</name>
<keyword evidence="3" id="KW-0812">Transmembrane</keyword>
<dbReference type="RefSeq" id="WP_126727537.1">
    <property type="nucleotide sequence ID" value="NZ_RYZH01000056.1"/>
</dbReference>
<feature type="coiled-coil region" evidence="1">
    <location>
        <begin position="114"/>
        <end position="197"/>
    </location>
</feature>
<keyword evidence="3" id="KW-1133">Transmembrane helix</keyword>
<accession>A0A432MEG8</accession>
<reference evidence="4 5" key="2">
    <citation type="submission" date="2019-01" db="EMBL/GenBank/DDBJ databases">
        <title>Tautonia sociabilis, a novel thermotolerant planctomycete of Isosphaeraceae family, isolated from a 4000 m deep subterranean habitat.</title>
        <authorList>
            <person name="Kovaleva O.L."/>
            <person name="Elcheninov A.G."/>
            <person name="Van Heerden E."/>
            <person name="Toshchakov S.V."/>
            <person name="Novikov A."/>
            <person name="Bonch-Osmolovskaya E.A."/>
            <person name="Kublanov I.V."/>
        </authorList>
    </citation>
    <scope>NUCLEOTIDE SEQUENCE [LARGE SCALE GENOMIC DNA]</scope>
    <source>
        <strain evidence="4 5">GM2012</strain>
    </source>
</reference>
<feature type="compositionally biased region" description="Low complexity" evidence="2">
    <location>
        <begin position="86"/>
        <end position="96"/>
    </location>
</feature>
<feature type="region of interest" description="Disordered" evidence="2">
    <location>
        <begin position="50"/>
        <end position="113"/>
    </location>
</feature>